<dbReference type="RefSeq" id="WP_184281652.1">
    <property type="nucleotide sequence ID" value="NZ_BAAAPG010000001.1"/>
</dbReference>
<organism evidence="1 2">
    <name type="scientific">Microbacterium ginsengiterrae</name>
    <dbReference type="NCBI Taxonomy" id="546115"/>
    <lineage>
        <taxon>Bacteria</taxon>
        <taxon>Bacillati</taxon>
        <taxon>Actinomycetota</taxon>
        <taxon>Actinomycetes</taxon>
        <taxon>Micrococcales</taxon>
        <taxon>Microbacteriaceae</taxon>
        <taxon>Microbacterium</taxon>
    </lineage>
</organism>
<name>A0A7W9CB04_9MICO</name>
<dbReference type="InterPro" id="IPR006059">
    <property type="entry name" value="SBP"/>
</dbReference>
<reference evidence="1 2" key="1">
    <citation type="submission" date="2020-08" db="EMBL/GenBank/DDBJ databases">
        <title>Sequencing the genomes of 1000 actinobacteria strains.</title>
        <authorList>
            <person name="Klenk H.-P."/>
        </authorList>
    </citation>
    <scope>NUCLEOTIDE SEQUENCE [LARGE SCALE GENOMIC DNA]</scope>
    <source>
        <strain evidence="1 2">DSM 24823</strain>
    </source>
</reference>
<dbReference type="AlphaFoldDB" id="A0A7W9CB04"/>
<dbReference type="Proteomes" id="UP000517712">
    <property type="component" value="Unassembled WGS sequence"/>
</dbReference>
<keyword evidence="1" id="KW-0813">Transport</keyword>
<protein>
    <submittedName>
        <fullName evidence="1">Multiple sugar transport system substrate-binding protein</fullName>
    </submittedName>
</protein>
<sequence>MALNASQWKRWIALGAVTVLGAGLAGCSASSDGGGDGSGGTITYWASNQGTSVENDEEVLAESIARFTEETGVEVELEVIPWPDLQNRILAAISSGDAPDVLNIGNTWAVSMQATGAFMPWEGEALEALGGQDRFVEASWATGGAEGEAPTSVPLYGLTYSMYYNTKLFEEAGITEPPATWDEFVEDAKALTKDVDGDGTIDQWGFGLAGARVANNVHQAFIRGAQHGGELYDEDGNPDFANDAIVAGVQDWVDLMAVHEVVDPSNAELTEGNMVPPDLVSGRVAMLFDQSAEKNFIAEGFEDWGVAPIPMLTADATGLEATQSHVAGINISVFDDSDNKEAAIDFVAHLTSAEEQAYLNKEFAALPVVTDGYDDPAFDTELIKSKQETLLDHAKPMPLYPSEAQMETVVGQAVSDLFAKVAQGQTVGEEEIRKALEAAQAQM</sequence>
<proteinExistence type="predicted"/>
<comment type="caution">
    <text evidence="1">The sequence shown here is derived from an EMBL/GenBank/DDBJ whole genome shotgun (WGS) entry which is preliminary data.</text>
</comment>
<dbReference type="PANTHER" id="PTHR43649">
    <property type="entry name" value="ARABINOSE-BINDING PROTEIN-RELATED"/>
    <property type="match status" value="1"/>
</dbReference>
<dbReference type="Gene3D" id="3.40.190.10">
    <property type="entry name" value="Periplasmic binding protein-like II"/>
    <property type="match status" value="1"/>
</dbReference>
<dbReference type="Pfam" id="PF01547">
    <property type="entry name" value="SBP_bac_1"/>
    <property type="match status" value="1"/>
</dbReference>
<dbReference type="CDD" id="cd13585">
    <property type="entry name" value="PBP2_TMBP_like"/>
    <property type="match status" value="1"/>
</dbReference>
<gene>
    <name evidence="1" type="ORF">HD600_000779</name>
</gene>
<accession>A0A7W9CB04</accession>
<dbReference type="SUPFAM" id="SSF53850">
    <property type="entry name" value="Periplasmic binding protein-like II"/>
    <property type="match status" value="1"/>
</dbReference>
<keyword evidence="1" id="KW-0762">Sugar transport</keyword>
<dbReference type="PANTHER" id="PTHR43649:SF12">
    <property type="entry name" value="DIACETYLCHITOBIOSE BINDING PROTEIN DASA"/>
    <property type="match status" value="1"/>
</dbReference>
<dbReference type="InterPro" id="IPR050490">
    <property type="entry name" value="Bact_solute-bd_prot1"/>
</dbReference>
<evidence type="ECO:0000313" key="2">
    <source>
        <dbReference type="Proteomes" id="UP000517712"/>
    </source>
</evidence>
<keyword evidence="2" id="KW-1185">Reference proteome</keyword>
<evidence type="ECO:0000313" key="1">
    <source>
        <dbReference type="EMBL" id="MBB5742282.1"/>
    </source>
</evidence>
<dbReference type="EMBL" id="JACHMU010000001">
    <property type="protein sequence ID" value="MBB5742282.1"/>
    <property type="molecule type" value="Genomic_DNA"/>
</dbReference>